<sequence length="80" mass="8986">MHKYVLSDIKNEKIIVLYNLYVLGVLAMVALSGMAILSGRLSSFLTLGESILIVYALFLQKKYTSGVSNFFFFNNCAIRI</sequence>
<protein>
    <submittedName>
        <fullName evidence="2">Uncharacterized protein</fullName>
    </submittedName>
</protein>
<evidence type="ECO:0000313" key="2">
    <source>
        <dbReference type="EMBL" id="STP19134.1"/>
    </source>
</evidence>
<name>A0A377K460_ECOLX</name>
<keyword evidence="1" id="KW-0812">Transmembrane</keyword>
<dbReference type="EMBL" id="UGEM01000004">
    <property type="protein sequence ID" value="STP19134.1"/>
    <property type="molecule type" value="Genomic_DNA"/>
</dbReference>
<keyword evidence="1" id="KW-0472">Membrane</keyword>
<accession>A0A377K460</accession>
<dbReference type="Proteomes" id="UP000254181">
    <property type="component" value="Unassembled WGS sequence"/>
</dbReference>
<evidence type="ECO:0000313" key="3">
    <source>
        <dbReference type="Proteomes" id="UP000254181"/>
    </source>
</evidence>
<feature type="transmembrane region" description="Helical" evidence="1">
    <location>
        <begin position="16"/>
        <end position="37"/>
    </location>
</feature>
<proteinExistence type="predicted"/>
<gene>
    <name evidence="2" type="ORF">NCTC9075_02602</name>
</gene>
<evidence type="ECO:0000256" key="1">
    <source>
        <dbReference type="SAM" id="Phobius"/>
    </source>
</evidence>
<organism evidence="2 3">
    <name type="scientific">Escherichia coli</name>
    <dbReference type="NCBI Taxonomy" id="562"/>
    <lineage>
        <taxon>Bacteria</taxon>
        <taxon>Pseudomonadati</taxon>
        <taxon>Pseudomonadota</taxon>
        <taxon>Gammaproteobacteria</taxon>
        <taxon>Enterobacterales</taxon>
        <taxon>Enterobacteriaceae</taxon>
        <taxon>Escherichia</taxon>
    </lineage>
</organism>
<reference evidence="2 3" key="1">
    <citation type="submission" date="2018-06" db="EMBL/GenBank/DDBJ databases">
        <authorList>
            <consortium name="Pathogen Informatics"/>
            <person name="Doyle S."/>
        </authorList>
    </citation>
    <scope>NUCLEOTIDE SEQUENCE [LARGE SCALE GENOMIC DNA]</scope>
    <source>
        <strain evidence="2 3">NCTC9075</strain>
    </source>
</reference>
<dbReference type="AlphaFoldDB" id="A0A377K460"/>
<keyword evidence="1" id="KW-1133">Transmembrane helix</keyword>